<dbReference type="InParanoid" id="D3B5K8"/>
<evidence type="ECO:0000313" key="2">
    <source>
        <dbReference type="EMBL" id="EFA83156.1"/>
    </source>
</evidence>
<keyword evidence="3" id="KW-1185">Reference proteome</keyword>
<dbReference type="Proteomes" id="UP000001396">
    <property type="component" value="Unassembled WGS sequence"/>
</dbReference>
<name>D3B5K8_HETP5</name>
<sequence>MYAISQKEAYEWTTATFAADPNSSSFHRWLNANKVVIGSIPKFKLGDDIYSWATLFTIWFRKSTVSISPRFGSHRMPLDKEYITKLDEKEQAIMLRLYNCEDSCYFCKEKVSMHTFINHFIKCFISNIKVLRGYYQEVYGIDIDSKIENILGLEMIGLSKQIHDSSSSSSPANINNPLQSQPNVNTIGKIGELVAPKLNTSNTGTACVFSNSNEDSNSCNKKPYRYILKVLDVSYHLCTYYHLKNNGENLAKILGIAEDVAPHSTGTKDHICHLCLSKCTEAIKLFSKKSNHTIYFCKLQHLNDLVVAITSNQEDADIVEKKNRWSQFISKSLVVNDDKGTTAEKAKEKQKVEPVVATSVNKPKSTTKTIRDAQSDAAPTIKKRRASEEAEKKISQIIKAKLNK</sequence>
<dbReference type="EMBL" id="ADBJ01000017">
    <property type="protein sequence ID" value="EFA83156.1"/>
    <property type="molecule type" value="Genomic_DNA"/>
</dbReference>
<feature type="region of interest" description="Disordered" evidence="1">
    <location>
        <begin position="361"/>
        <end position="393"/>
    </location>
</feature>
<accession>D3B5K8</accession>
<dbReference type="AlphaFoldDB" id="D3B5K8"/>
<dbReference type="GeneID" id="31359433"/>
<evidence type="ECO:0000313" key="3">
    <source>
        <dbReference type="Proteomes" id="UP000001396"/>
    </source>
</evidence>
<proteinExistence type="predicted"/>
<organism evidence="2 3">
    <name type="scientific">Heterostelium pallidum (strain ATCC 26659 / Pp 5 / PN500)</name>
    <name type="common">Cellular slime mold</name>
    <name type="synonym">Polysphondylium pallidum</name>
    <dbReference type="NCBI Taxonomy" id="670386"/>
    <lineage>
        <taxon>Eukaryota</taxon>
        <taxon>Amoebozoa</taxon>
        <taxon>Evosea</taxon>
        <taxon>Eumycetozoa</taxon>
        <taxon>Dictyostelia</taxon>
        <taxon>Acytosteliales</taxon>
        <taxon>Acytosteliaceae</taxon>
        <taxon>Heterostelium</taxon>
    </lineage>
</organism>
<comment type="caution">
    <text evidence="2">The sequence shown here is derived from an EMBL/GenBank/DDBJ whole genome shotgun (WGS) entry which is preliminary data.</text>
</comment>
<reference evidence="2 3" key="1">
    <citation type="journal article" date="2011" name="Genome Res.">
        <title>Phylogeny-wide analysis of social amoeba genomes highlights ancient origins for complex intercellular communication.</title>
        <authorList>
            <person name="Heidel A.J."/>
            <person name="Lawal H.M."/>
            <person name="Felder M."/>
            <person name="Schilde C."/>
            <person name="Helps N.R."/>
            <person name="Tunggal B."/>
            <person name="Rivero F."/>
            <person name="John U."/>
            <person name="Schleicher M."/>
            <person name="Eichinger L."/>
            <person name="Platzer M."/>
            <person name="Noegel A.A."/>
            <person name="Schaap P."/>
            <person name="Gloeckner G."/>
        </authorList>
    </citation>
    <scope>NUCLEOTIDE SEQUENCE [LARGE SCALE GENOMIC DNA]</scope>
    <source>
        <strain evidence="3">ATCC 26659 / Pp 5 / PN500</strain>
    </source>
</reference>
<dbReference type="RefSeq" id="XP_020435273.1">
    <property type="nucleotide sequence ID" value="XM_020574859.1"/>
</dbReference>
<gene>
    <name evidence="2" type="ORF">PPL_03946</name>
</gene>
<evidence type="ECO:0000256" key="1">
    <source>
        <dbReference type="SAM" id="MobiDB-lite"/>
    </source>
</evidence>
<protein>
    <submittedName>
        <fullName evidence="2">Uncharacterized protein</fullName>
    </submittedName>
</protein>